<dbReference type="Proteomes" id="UP000076848">
    <property type="component" value="Unassembled WGS sequence"/>
</dbReference>
<gene>
    <name evidence="1" type="ORF">SAMEA3906486_03088</name>
</gene>
<reference evidence="1 2" key="1">
    <citation type="submission" date="2016-04" db="EMBL/GenBank/DDBJ databases">
        <authorList>
            <consortium name="Pathogen Informatics"/>
        </authorList>
    </citation>
    <scope>NUCLEOTIDE SEQUENCE [LARGE SCALE GENOMIC DNA]</scope>
    <source>
        <strain evidence="1 2">H050680373</strain>
    </source>
</reference>
<accession>A0A157SJ04</accession>
<dbReference type="RefSeq" id="WP_066128394.1">
    <property type="nucleotide sequence ID" value="NZ_FKIF01000006.1"/>
</dbReference>
<dbReference type="AlphaFoldDB" id="A0A157SJ04"/>
<sequence length="182" mass="19158">MNGRAACRLARHTVAGLVLLAGLAGVAVYTAAAELKQEIESPHLVRCLVQNLTQHDVRYALPERRGAMPQDLHWEYVSRGNRRALQLPSSCTLAPPANGSDLHIAWARYAPDQAAGSAPLYVVNFPGLTRPDDATGLAVRLYPGGKAAARYLDGASDVDVTAGLLADTVPAGWTPGLSAGVP</sequence>
<organism evidence="1 2">
    <name type="scientific">Bordetella ansorpii</name>
    <dbReference type="NCBI Taxonomy" id="288768"/>
    <lineage>
        <taxon>Bacteria</taxon>
        <taxon>Pseudomonadati</taxon>
        <taxon>Pseudomonadota</taxon>
        <taxon>Betaproteobacteria</taxon>
        <taxon>Burkholderiales</taxon>
        <taxon>Alcaligenaceae</taxon>
        <taxon>Bordetella</taxon>
    </lineage>
</organism>
<evidence type="ECO:0000313" key="1">
    <source>
        <dbReference type="EMBL" id="SAI70432.1"/>
    </source>
</evidence>
<keyword evidence="2" id="KW-1185">Reference proteome</keyword>
<name>A0A157SJ04_9BORD</name>
<dbReference type="EMBL" id="FKIF01000006">
    <property type="protein sequence ID" value="SAI70432.1"/>
    <property type="molecule type" value="Genomic_DNA"/>
</dbReference>
<dbReference type="STRING" id="288768.SAMEA3906486_03088"/>
<proteinExistence type="predicted"/>
<dbReference type="OrthoDB" id="8634749at2"/>
<protein>
    <submittedName>
        <fullName evidence="1">Uncharacterized protein</fullName>
    </submittedName>
</protein>
<evidence type="ECO:0000313" key="2">
    <source>
        <dbReference type="Proteomes" id="UP000076848"/>
    </source>
</evidence>